<feature type="region of interest" description="Disordered" evidence="2">
    <location>
        <begin position="40"/>
        <end position="64"/>
    </location>
</feature>
<evidence type="ECO:0000313" key="5">
    <source>
        <dbReference type="Proteomes" id="UP000007809"/>
    </source>
</evidence>
<dbReference type="STRING" id="675635.Psed_0225"/>
<evidence type="ECO:0000256" key="2">
    <source>
        <dbReference type="SAM" id="MobiDB-lite"/>
    </source>
</evidence>
<dbReference type="InterPro" id="IPR029000">
    <property type="entry name" value="Cyclophilin-like_dom_sf"/>
</dbReference>
<dbReference type="EMBL" id="CP002593">
    <property type="protein sequence ID" value="AEA22500.1"/>
    <property type="molecule type" value="Genomic_DNA"/>
</dbReference>
<dbReference type="Gene3D" id="2.40.100.10">
    <property type="entry name" value="Cyclophilin-like"/>
    <property type="match status" value="1"/>
</dbReference>
<dbReference type="OrthoDB" id="5507614at2"/>
<dbReference type="Pfam" id="PF00160">
    <property type="entry name" value="Pro_isomerase"/>
    <property type="match status" value="1"/>
</dbReference>
<dbReference type="KEGG" id="pdx:Psed_0225"/>
<keyword evidence="4" id="KW-0413">Isomerase</keyword>
<dbReference type="InterPro" id="IPR044666">
    <property type="entry name" value="Cyclophilin_A-like"/>
</dbReference>
<sequence length="234" mass="23929">MSARSPGWVTFGVVAVGAPGGPTPRTGTVTTSDNGCVTLDTPAPVTDLPRGFPPETEGPRRASGNPIVRFTTNQGDLRVDLDRSIAPCNVQNFVDLAGADSFDGTTCHRLSTTAGLPIIQCGDPTGTGTGGPGFTVKDEFPRDYPPATGYADAVTYPRGVIAMAGSTTPNSAGGQFFVTYGDAAITPRFSVIGRASNETLAVIEKVAAGGNDDGLAPGDGRPNITLTIQTSRLG</sequence>
<gene>
    <name evidence="4" type="ordered locus">Psed_0225</name>
</gene>
<dbReference type="AlphaFoldDB" id="F4CM13"/>
<dbReference type="InterPro" id="IPR002130">
    <property type="entry name" value="Cyclophilin-type_PPIase_dom"/>
</dbReference>
<dbReference type="RefSeq" id="WP_013672441.1">
    <property type="nucleotide sequence ID" value="NC_015312.1"/>
</dbReference>
<reference evidence="4 5" key="1">
    <citation type="journal article" date="2011" name="J. Bacteriol.">
        <title>Genome sequence of the 1,4-dioxane-degrading Pseudonocardia dioxanivorans strain CB1190.</title>
        <authorList>
            <person name="Sales C.M."/>
            <person name="Mahendra S."/>
            <person name="Grostern A."/>
            <person name="Parales R.E."/>
            <person name="Goodwin L.A."/>
            <person name="Woyke T."/>
            <person name="Nolan M."/>
            <person name="Lapidus A."/>
            <person name="Chertkov O."/>
            <person name="Ovchinnikova G."/>
            <person name="Sczyrba A."/>
            <person name="Alvarez-Cohen L."/>
        </authorList>
    </citation>
    <scope>NUCLEOTIDE SEQUENCE [LARGE SCALE GENOMIC DNA]</scope>
    <source>
        <strain evidence="5">ATCC 55486 / DSM 44775 / JCM 13855 / CB1190</strain>
    </source>
</reference>
<dbReference type="SUPFAM" id="SSF50891">
    <property type="entry name" value="Cyclophilin-like"/>
    <property type="match status" value="1"/>
</dbReference>
<comment type="function">
    <text evidence="1">PPIases accelerate the folding of proteins. It catalyzes the cis-trans isomerization of proline imidic peptide bonds in oligopeptides.</text>
</comment>
<feature type="domain" description="PPIase cyclophilin-type" evidence="3">
    <location>
        <begin position="75"/>
        <end position="233"/>
    </location>
</feature>
<dbReference type="PROSITE" id="PS50072">
    <property type="entry name" value="CSA_PPIASE_2"/>
    <property type="match status" value="1"/>
</dbReference>
<dbReference type="HOGENOM" id="CLU_012062_8_3_11"/>
<organism evidence="4 5">
    <name type="scientific">Pseudonocardia dioxanivorans (strain ATCC 55486 / DSM 44775 / JCM 13855 / CB1190)</name>
    <dbReference type="NCBI Taxonomy" id="675635"/>
    <lineage>
        <taxon>Bacteria</taxon>
        <taxon>Bacillati</taxon>
        <taxon>Actinomycetota</taxon>
        <taxon>Actinomycetes</taxon>
        <taxon>Pseudonocardiales</taxon>
        <taxon>Pseudonocardiaceae</taxon>
        <taxon>Pseudonocardia</taxon>
    </lineage>
</organism>
<accession>F4CM13</accession>
<name>F4CM13_PSEUX</name>
<evidence type="ECO:0000259" key="3">
    <source>
        <dbReference type="PROSITE" id="PS50072"/>
    </source>
</evidence>
<dbReference type="eggNOG" id="COG0652">
    <property type="taxonomic scope" value="Bacteria"/>
</dbReference>
<dbReference type="PANTHER" id="PTHR45625">
    <property type="entry name" value="PEPTIDYL-PROLYL CIS-TRANS ISOMERASE-RELATED"/>
    <property type="match status" value="1"/>
</dbReference>
<dbReference type="PANTHER" id="PTHR45625:SF3">
    <property type="entry name" value="PEPTIDYL-PROLYL CIS-TRANS ISOMERASE B-RELATED"/>
    <property type="match status" value="1"/>
</dbReference>
<evidence type="ECO:0000256" key="1">
    <source>
        <dbReference type="ARBA" id="ARBA00002388"/>
    </source>
</evidence>
<dbReference type="Proteomes" id="UP000007809">
    <property type="component" value="Chromosome"/>
</dbReference>
<dbReference type="GO" id="GO:0003755">
    <property type="term" value="F:peptidyl-prolyl cis-trans isomerase activity"/>
    <property type="evidence" value="ECO:0007669"/>
    <property type="project" value="InterPro"/>
</dbReference>
<protein>
    <submittedName>
        <fullName evidence="4">Peptidyl-prolyl cis-trans isomerase cyclophilin type</fullName>
    </submittedName>
</protein>
<proteinExistence type="predicted"/>
<evidence type="ECO:0000313" key="4">
    <source>
        <dbReference type="EMBL" id="AEA22500.1"/>
    </source>
</evidence>
<keyword evidence="5" id="KW-1185">Reference proteome</keyword>